<dbReference type="Pfam" id="PF01938">
    <property type="entry name" value="TRAM"/>
    <property type="match status" value="1"/>
</dbReference>
<dbReference type="Gene3D" id="2.40.50.1070">
    <property type="match status" value="1"/>
</dbReference>
<evidence type="ECO:0000259" key="6">
    <source>
        <dbReference type="PROSITE" id="PS50926"/>
    </source>
</evidence>
<dbReference type="PANTHER" id="PTHR11061:SF30">
    <property type="entry name" value="TRNA (URACIL(54)-C(5))-METHYLTRANSFERASE"/>
    <property type="match status" value="1"/>
</dbReference>
<evidence type="ECO:0000313" key="7">
    <source>
        <dbReference type="EMBL" id="SEO69059.1"/>
    </source>
</evidence>
<dbReference type="Gene3D" id="2.40.50.140">
    <property type="entry name" value="Nucleic acid-binding proteins"/>
    <property type="match status" value="1"/>
</dbReference>
<evidence type="ECO:0000256" key="2">
    <source>
        <dbReference type="ARBA" id="ARBA00022679"/>
    </source>
</evidence>
<dbReference type="InterPro" id="IPR010280">
    <property type="entry name" value="U5_MeTrfase_fam"/>
</dbReference>
<keyword evidence="8" id="KW-1185">Reference proteome</keyword>
<feature type="binding site" evidence="4">
    <location>
        <position position="275"/>
    </location>
    <ligand>
        <name>S-adenosyl-L-methionine</name>
        <dbReference type="ChEBI" id="CHEBI:59789"/>
    </ligand>
</feature>
<dbReference type="SUPFAM" id="SSF53335">
    <property type="entry name" value="S-adenosyl-L-methionine-dependent methyltransferases"/>
    <property type="match status" value="1"/>
</dbReference>
<dbReference type="PROSITE" id="PS01230">
    <property type="entry name" value="TRMA_1"/>
    <property type="match status" value="1"/>
</dbReference>
<protein>
    <submittedName>
        <fullName evidence="7">23S rRNA m(5)U-1939 methyltransferase</fullName>
    </submittedName>
</protein>
<name>A0A1H8RR14_9ACTN</name>
<dbReference type="InterPro" id="IPR030390">
    <property type="entry name" value="MeTrfase_TrmA_AS"/>
</dbReference>
<feature type="binding site" evidence="4">
    <location>
        <position position="368"/>
    </location>
    <ligand>
        <name>S-adenosyl-L-methionine</name>
        <dbReference type="ChEBI" id="CHEBI:59789"/>
    </ligand>
</feature>
<dbReference type="CDD" id="cd02440">
    <property type="entry name" value="AdoMet_MTases"/>
    <property type="match status" value="1"/>
</dbReference>
<dbReference type="InterPro" id="IPR029063">
    <property type="entry name" value="SAM-dependent_MTases_sf"/>
</dbReference>
<keyword evidence="2 4" id="KW-0808">Transferase</keyword>
<dbReference type="RefSeq" id="WP_143117340.1">
    <property type="nucleotide sequence ID" value="NZ_CP011402.1"/>
</dbReference>
<evidence type="ECO:0000256" key="3">
    <source>
        <dbReference type="ARBA" id="ARBA00022691"/>
    </source>
</evidence>
<reference evidence="8" key="1">
    <citation type="submission" date="2016-10" db="EMBL/GenBank/DDBJ databases">
        <authorList>
            <person name="Varghese N."/>
        </authorList>
    </citation>
    <scope>NUCLEOTIDE SEQUENCE [LARGE SCALE GENOMIC DNA]</scope>
    <source>
        <strain evidence="8">DSM 21843</strain>
    </source>
</reference>
<dbReference type="InterPro" id="IPR012340">
    <property type="entry name" value="NA-bd_OB-fold"/>
</dbReference>
<keyword evidence="3 4" id="KW-0949">S-adenosyl-L-methionine</keyword>
<dbReference type="OrthoDB" id="9804590at2"/>
<gene>
    <name evidence="7" type="ORF">SAMN02910314_00875</name>
</gene>
<evidence type="ECO:0000313" key="8">
    <source>
        <dbReference type="Proteomes" id="UP000182975"/>
    </source>
</evidence>
<dbReference type="Pfam" id="PF05958">
    <property type="entry name" value="tRNA_U5-meth_tr"/>
    <property type="match status" value="2"/>
</dbReference>
<dbReference type="Gene3D" id="3.40.50.150">
    <property type="entry name" value="Vaccinia Virus protein VP39"/>
    <property type="match status" value="1"/>
</dbReference>
<feature type="active site" description="Nucleophile" evidence="4">
    <location>
        <position position="395"/>
    </location>
</feature>
<feature type="binding site" evidence="4">
    <location>
        <position position="325"/>
    </location>
    <ligand>
        <name>S-adenosyl-L-methionine</name>
        <dbReference type="ChEBI" id="CHEBI:59789"/>
    </ligand>
</feature>
<dbReference type="EMBL" id="FOEC01000004">
    <property type="protein sequence ID" value="SEO69059.1"/>
    <property type="molecule type" value="Genomic_DNA"/>
</dbReference>
<evidence type="ECO:0000256" key="4">
    <source>
        <dbReference type="PROSITE-ProRule" id="PRU01024"/>
    </source>
</evidence>
<dbReference type="PANTHER" id="PTHR11061">
    <property type="entry name" value="RNA M5U METHYLTRANSFERASE"/>
    <property type="match status" value="1"/>
</dbReference>
<sequence>MQTKLHIDTLAYGSAAIGRDENGRAVFVEGGAPGDTALVEITEERKSFARGHVVEVLQPGEARVAPTCPLAGACGGCSWQHVAYSAQLEAKRANVVSQLRRVAHVDALEAESLVAACVPSKRQMGYRNKLEMACETDAQGRLQLGFRKPGSHELCPANACPLAHRTIEKAPKALRGALRYLQGSGDLGIYRVGVRSSLRTKDTEIALWTRPGSFPRAAAAKTLASTLKATSIVRVMAEEGSARAVKGVEVLAGKGHWTEDLCGFTYRASAPSFFQVNTAQAEKLVELALEGLQVTETDRIADLYCGVGTFTLPLAERCGDVLAVESAGSSVRDLRANADSAQLWVDIIGGDSARELPAMGHLDALLVDPPRSGLADGVPASIAKAAPQRLAYISCDPCTWARDVERLSNEGYRLTKATPVDLFPQTFHCEVVSIFQRA</sequence>
<dbReference type="GO" id="GO:0070041">
    <property type="term" value="F:rRNA (uridine-C5-)-methyltransferase activity"/>
    <property type="evidence" value="ECO:0007669"/>
    <property type="project" value="TreeGrafter"/>
</dbReference>
<evidence type="ECO:0000256" key="5">
    <source>
        <dbReference type="PROSITE-ProRule" id="PRU10015"/>
    </source>
</evidence>
<dbReference type="NCBIfam" id="TIGR00479">
    <property type="entry name" value="rumA"/>
    <property type="match status" value="1"/>
</dbReference>
<dbReference type="Proteomes" id="UP000182975">
    <property type="component" value="Unassembled WGS sequence"/>
</dbReference>
<dbReference type="InterPro" id="IPR002792">
    <property type="entry name" value="TRAM_dom"/>
</dbReference>
<dbReference type="STRING" id="79604.AAY81_06550"/>
<comment type="similarity">
    <text evidence="4">Belongs to the class I-like SAM-binding methyltransferase superfamily. RNA M5U methyltransferase family.</text>
</comment>
<feature type="domain" description="TRAM" evidence="6">
    <location>
        <begin position="1"/>
        <end position="55"/>
    </location>
</feature>
<feature type="binding site" evidence="4">
    <location>
        <position position="304"/>
    </location>
    <ligand>
        <name>S-adenosyl-L-methionine</name>
        <dbReference type="ChEBI" id="CHEBI:59789"/>
    </ligand>
</feature>
<accession>A0A1H8RR14</accession>
<proteinExistence type="inferred from homology"/>
<dbReference type="AlphaFoldDB" id="A0A1H8RR14"/>
<keyword evidence="1 4" id="KW-0489">Methyltransferase</keyword>
<feature type="active site" evidence="5">
    <location>
        <position position="395"/>
    </location>
</feature>
<evidence type="ECO:0000256" key="1">
    <source>
        <dbReference type="ARBA" id="ARBA00022603"/>
    </source>
</evidence>
<dbReference type="PROSITE" id="PS50926">
    <property type="entry name" value="TRAM"/>
    <property type="match status" value="1"/>
</dbReference>
<dbReference type="PROSITE" id="PS51687">
    <property type="entry name" value="SAM_MT_RNA_M5U"/>
    <property type="match status" value="1"/>
</dbReference>
<dbReference type="GO" id="GO:0070475">
    <property type="term" value="P:rRNA base methylation"/>
    <property type="evidence" value="ECO:0007669"/>
    <property type="project" value="TreeGrafter"/>
</dbReference>
<dbReference type="SUPFAM" id="SSF50249">
    <property type="entry name" value="Nucleic acid-binding proteins"/>
    <property type="match status" value="1"/>
</dbReference>
<organism evidence="7 8">
    <name type="scientific">Denitrobacterium detoxificans</name>
    <dbReference type="NCBI Taxonomy" id="79604"/>
    <lineage>
        <taxon>Bacteria</taxon>
        <taxon>Bacillati</taxon>
        <taxon>Actinomycetota</taxon>
        <taxon>Coriobacteriia</taxon>
        <taxon>Eggerthellales</taxon>
        <taxon>Eggerthellaceae</taxon>
        <taxon>Denitrobacterium</taxon>
    </lineage>
</organism>